<sequence>MDENCETTTVNPTPLFPPPCEESANSCEGLYTPQVKKEVIPIIRQQFKSLEEAKTFYNNYAFEAGFSVRINSSKTDKNGHTIRKEYVCYKEGESKSSEASQRQRGLTREKCGAKLTVVKNREGEGFVVTQFVEGHSYALTTPKKVHFLRSHRRVSVAQKALTQQLAAANVSTSQQISVLQLQAGGLQNIGCLRRNIYNSRKDTRKYLTGHDANMLKELFQTEKEKNQGFMYTIEKNDEHRMTHCFWADATSRKSYQYFEDVVVFDTTYNTNKYSLIFAPLLGVNHHEQTTLFGCAFLSDEKSESFEWLFKEFLKAMPGPPPKMIITDQDPAMTNAIANAPPNTFNRYCIWHIVSKFSKKLGALAYKQHYEEFKKCIWNSENPEEFDATWAYVVGKFNISSNTWLQYMYGIHDRWVPAYTKHIFSEHMTSSQRAEISHSFFKRYVSEDNSMLDFVIRFDRALARVRHNELDLAHKDINEKPILKTACLMEKRMSELYTRHAFKKFQEELFQVGAYVVTKFHEDAYRCVWKVQREEMEDSRSGEISVDKSSNHMSCSCKMFEFDGCPCRHMLAYFFIMQIRELPSKYILQRWTKTAKSSRVMDDLGSNVKEICGSSIFVRRQSLFQFASTVIDDAVLDEEGTEIVREVLLSSQKKIALMRSSCQHGSATSVQLPISLGSQHGLKEPHKVRAKGCGKRLKGGKEKAIKTSLHKMLGWMRTMTITTKTTMTLTMNELHGFADMKRHGDCNDLEDLGLT</sequence>
<keyword evidence="1" id="KW-0479">Metal-binding</keyword>
<keyword evidence="2 4" id="KW-0863">Zinc-finger</keyword>
<comment type="caution">
    <text evidence="6">The sequence shown here is derived from an EMBL/GenBank/DDBJ whole genome shotgun (WGS) entry which is preliminary data.</text>
</comment>
<evidence type="ECO:0000256" key="2">
    <source>
        <dbReference type="ARBA" id="ARBA00022771"/>
    </source>
</evidence>
<evidence type="ECO:0000259" key="5">
    <source>
        <dbReference type="PROSITE" id="PS50966"/>
    </source>
</evidence>
<dbReference type="InterPro" id="IPR018289">
    <property type="entry name" value="MULE_transposase_dom"/>
</dbReference>
<gene>
    <name evidence="6" type="ORF">RHSIM_Rhsim02G0171700</name>
</gene>
<evidence type="ECO:0000256" key="1">
    <source>
        <dbReference type="ARBA" id="ARBA00022723"/>
    </source>
</evidence>
<evidence type="ECO:0000313" key="7">
    <source>
        <dbReference type="Proteomes" id="UP000626092"/>
    </source>
</evidence>
<dbReference type="InterPro" id="IPR006564">
    <property type="entry name" value="Znf_PMZ"/>
</dbReference>
<proteinExistence type="predicted"/>
<dbReference type="SMART" id="SM00575">
    <property type="entry name" value="ZnF_PMZ"/>
    <property type="match status" value="1"/>
</dbReference>
<evidence type="ECO:0000256" key="4">
    <source>
        <dbReference type="PROSITE-ProRule" id="PRU00325"/>
    </source>
</evidence>
<feature type="domain" description="SWIM-type" evidence="5">
    <location>
        <begin position="539"/>
        <end position="577"/>
    </location>
</feature>
<dbReference type="Pfam" id="PF04434">
    <property type="entry name" value="SWIM"/>
    <property type="match status" value="1"/>
</dbReference>
<dbReference type="GO" id="GO:0008270">
    <property type="term" value="F:zinc ion binding"/>
    <property type="evidence" value="ECO:0007669"/>
    <property type="project" value="UniProtKB-KW"/>
</dbReference>
<dbReference type="Proteomes" id="UP000626092">
    <property type="component" value="Unassembled WGS sequence"/>
</dbReference>
<organism evidence="6 7">
    <name type="scientific">Rhododendron simsii</name>
    <name type="common">Sims's rhododendron</name>
    <dbReference type="NCBI Taxonomy" id="118357"/>
    <lineage>
        <taxon>Eukaryota</taxon>
        <taxon>Viridiplantae</taxon>
        <taxon>Streptophyta</taxon>
        <taxon>Embryophyta</taxon>
        <taxon>Tracheophyta</taxon>
        <taxon>Spermatophyta</taxon>
        <taxon>Magnoliopsida</taxon>
        <taxon>eudicotyledons</taxon>
        <taxon>Gunneridae</taxon>
        <taxon>Pentapetalae</taxon>
        <taxon>asterids</taxon>
        <taxon>Ericales</taxon>
        <taxon>Ericaceae</taxon>
        <taxon>Ericoideae</taxon>
        <taxon>Rhodoreae</taxon>
        <taxon>Rhododendron</taxon>
    </lineage>
</organism>
<evidence type="ECO:0000256" key="3">
    <source>
        <dbReference type="ARBA" id="ARBA00022833"/>
    </source>
</evidence>
<dbReference type="InterPro" id="IPR007527">
    <property type="entry name" value="Znf_SWIM"/>
</dbReference>
<protein>
    <recommendedName>
        <fullName evidence="5">SWIM-type domain-containing protein</fullName>
    </recommendedName>
</protein>
<evidence type="ECO:0000313" key="6">
    <source>
        <dbReference type="EMBL" id="KAF7151370.1"/>
    </source>
</evidence>
<dbReference type="InterPro" id="IPR004330">
    <property type="entry name" value="FAR1_DNA_bnd_dom"/>
</dbReference>
<dbReference type="EMBL" id="WJXA01000002">
    <property type="protein sequence ID" value="KAF7151370.1"/>
    <property type="molecule type" value="Genomic_DNA"/>
</dbReference>
<reference evidence="6" key="1">
    <citation type="submission" date="2019-11" db="EMBL/GenBank/DDBJ databases">
        <authorList>
            <person name="Liu Y."/>
            <person name="Hou J."/>
            <person name="Li T.-Q."/>
            <person name="Guan C.-H."/>
            <person name="Wu X."/>
            <person name="Wu H.-Z."/>
            <person name="Ling F."/>
            <person name="Zhang R."/>
            <person name="Shi X.-G."/>
            <person name="Ren J.-P."/>
            <person name="Chen E.-F."/>
            <person name="Sun J.-M."/>
        </authorList>
    </citation>
    <scope>NUCLEOTIDE SEQUENCE</scope>
    <source>
        <strain evidence="6">Adult_tree_wgs_1</strain>
        <tissue evidence="6">Leaves</tissue>
    </source>
</reference>
<dbReference type="Pfam" id="PF10551">
    <property type="entry name" value="MULE"/>
    <property type="match status" value="1"/>
</dbReference>
<dbReference type="PROSITE" id="PS50966">
    <property type="entry name" value="ZF_SWIM"/>
    <property type="match status" value="1"/>
</dbReference>
<keyword evidence="7" id="KW-1185">Reference proteome</keyword>
<accession>A0A834HF99</accession>
<dbReference type="OrthoDB" id="2402896at2759"/>
<dbReference type="AlphaFoldDB" id="A0A834HF99"/>
<dbReference type="Pfam" id="PF03101">
    <property type="entry name" value="FAR1"/>
    <property type="match status" value="1"/>
</dbReference>
<name>A0A834HF99_RHOSS</name>
<dbReference type="PANTHER" id="PTHR47718">
    <property type="entry name" value="OS01G0519700 PROTEIN"/>
    <property type="match status" value="1"/>
</dbReference>
<keyword evidence="3" id="KW-0862">Zinc</keyword>